<evidence type="ECO:0000313" key="1">
    <source>
        <dbReference type="EMBL" id="KKM74037.1"/>
    </source>
</evidence>
<proteinExistence type="predicted"/>
<comment type="caution">
    <text evidence="1">The sequence shown here is derived from an EMBL/GenBank/DDBJ whole genome shotgun (WGS) entry which is preliminary data.</text>
</comment>
<protein>
    <submittedName>
        <fullName evidence="1">Uncharacterized protein</fullName>
    </submittedName>
</protein>
<dbReference type="EMBL" id="LAZR01009206">
    <property type="protein sequence ID" value="KKM74037.1"/>
    <property type="molecule type" value="Genomic_DNA"/>
</dbReference>
<gene>
    <name evidence="1" type="ORF">LCGC14_1404500</name>
</gene>
<reference evidence="1" key="1">
    <citation type="journal article" date="2015" name="Nature">
        <title>Complex archaea that bridge the gap between prokaryotes and eukaryotes.</title>
        <authorList>
            <person name="Spang A."/>
            <person name="Saw J.H."/>
            <person name="Jorgensen S.L."/>
            <person name="Zaremba-Niedzwiedzka K."/>
            <person name="Martijn J."/>
            <person name="Lind A.E."/>
            <person name="van Eijk R."/>
            <person name="Schleper C."/>
            <person name="Guy L."/>
            <person name="Ettema T.J."/>
        </authorList>
    </citation>
    <scope>NUCLEOTIDE SEQUENCE</scope>
</reference>
<accession>A0A0F9MXP8</accession>
<dbReference type="AlphaFoldDB" id="A0A0F9MXP8"/>
<sequence>METAKEKVERYKGKAEVFLKNNTKAFIINTSGDYFFCNIILVGEDYLYVQHFTGKKKLEKERIVWYDIIKFKEYEER</sequence>
<organism evidence="1">
    <name type="scientific">marine sediment metagenome</name>
    <dbReference type="NCBI Taxonomy" id="412755"/>
    <lineage>
        <taxon>unclassified sequences</taxon>
        <taxon>metagenomes</taxon>
        <taxon>ecological metagenomes</taxon>
    </lineage>
</organism>
<name>A0A0F9MXP8_9ZZZZ</name>